<evidence type="ECO:0000259" key="2">
    <source>
        <dbReference type="SMART" id="SM00531"/>
    </source>
</evidence>
<proteinExistence type="inferred from homology"/>
<keyword evidence="1" id="KW-0804">Transcription</keyword>
<name>B8D661_DESA1</name>
<dbReference type="GO" id="GO:0006355">
    <property type="term" value="P:regulation of DNA-templated transcription"/>
    <property type="evidence" value="ECO:0007669"/>
    <property type="project" value="InterPro"/>
</dbReference>
<dbReference type="HAMAP" id="MF_01909">
    <property type="entry name" value="TFE_arch"/>
    <property type="match status" value="1"/>
</dbReference>
<sequence>MIKGIYGDPGYKLLMHIIEHGYVAEELLTHDTGIKSNEGRKILQKMSEENIVIPGKLRTQEGVLHIWRLNPPALKNLLLQRLRKTREKLVLRLNFEEENILYECPQCGRRYTLDEAYANDYICPVDGEVLVEADKSKTVEVLKELISKVDNLIKRVERV</sequence>
<dbReference type="STRING" id="490899.DKAM_1266"/>
<comment type="similarity">
    <text evidence="1">Belongs to the TFE family.</text>
</comment>
<comment type="subunit">
    <text evidence="1">Monomer. Interaction with RNA polymerase subunits RpoF and RpoE is necessary for Tfe stimulatory transcription activity. Able to interact with Tbp and RNA polymerase in the absence of DNA promoter. Interacts both with the preinitiation and elongation complexes.</text>
</comment>
<dbReference type="HOGENOM" id="CLU_100097_1_0_2"/>
<dbReference type="PIRSF" id="PIRSF006373">
    <property type="entry name" value="TF_E_archaea"/>
    <property type="match status" value="1"/>
</dbReference>
<dbReference type="Proteomes" id="UP000006903">
    <property type="component" value="Chromosome"/>
</dbReference>
<gene>
    <name evidence="1" type="primary">tfe</name>
    <name evidence="3" type="ordered locus">DKAM_1266</name>
</gene>
<evidence type="ECO:0000256" key="1">
    <source>
        <dbReference type="HAMAP-Rule" id="MF_01909"/>
    </source>
</evidence>
<protein>
    <recommendedName>
        <fullName evidence="1">Transcription factor E</fullName>
        <shortName evidence="1">TFE</shortName>
    </recommendedName>
    <alternativeName>
        <fullName evidence="1">TFIIE subunit alpha homolog</fullName>
    </alternativeName>
    <alternativeName>
        <fullName evidence="1">Transcription initiation factor TFIIE</fullName>
    </alternativeName>
</protein>
<dbReference type="GeneID" id="7171331"/>
<evidence type="ECO:0000313" key="4">
    <source>
        <dbReference type="Proteomes" id="UP000006903"/>
    </source>
</evidence>
<feature type="domain" description="Transcription initiation factor IIE subunit alpha N-terminal" evidence="2">
    <location>
        <begin position="8"/>
        <end position="144"/>
    </location>
</feature>
<dbReference type="InterPro" id="IPR002853">
    <property type="entry name" value="TFIIE_asu"/>
</dbReference>
<dbReference type="Gene3D" id="1.10.10.10">
    <property type="entry name" value="Winged helix-like DNA-binding domain superfamily/Winged helix DNA-binding domain"/>
    <property type="match status" value="1"/>
</dbReference>
<dbReference type="RefSeq" id="WP_012608933.1">
    <property type="nucleotide sequence ID" value="NC_011766.1"/>
</dbReference>
<dbReference type="SMART" id="SM00531">
    <property type="entry name" value="TFIIE"/>
    <property type="match status" value="1"/>
</dbReference>
<comment type="function">
    <text evidence="1">Transcription factor that plays a role in the activation of archaeal genes transcribed by RNA polymerase. Facilitates transcription initiation by enhancing TATA-box recognition by TATA-box-binding protein (Tbp), and transcription factor B (Tfb) and RNA polymerase recruitment. Not absolutely required for transcription in vitro, but particularly important in cases where Tbp or Tfb function is not optimal. It dynamically alters the nucleic acid-binding properties of RNA polymerases by stabilizing the initiation complex and destabilizing elongation complexes. Seems to translocate with the RNA polymerase following initiation and acts by binding to the non template strand of the transcription bubble in elongation complexes.</text>
</comment>
<dbReference type="InterPro" id="IPR016481">
    <property type="entry name" value="TF_E_archaea"/>
</dbReference>
<reference evidence="3 4" key="1">
    <citation type="journal article" date="2009" name="J. Bacteriol.">
        <title>Complete genome sequence of the anaerobic, protein-degrading hyperthermophilic crenarchaeon Desulfurococcus kamchatkensis.</title>
        <authorList>
            <person name="Ravin N.V."/>
            <person name="Mardanov A.V."/>
            <person name="Beletsky A.V."/>
            <person name="Kublanov I.V."/>
            <person name="Kolganova T.V."/>
            <person name="Lebedinsky A.V."/>
            <person name="Chernyh N.A."/>
            <person name="Bonch-Osmolovskaya E.A."/>
            <person name="Skryabin K.G."/>
        </authorList>
    </citation>
    <scope>NUCLEOTIDE SEQUENCE [LARGE SCALE GENOMIC DNA]</scope>
    <source>
        <strain evidence="4">DSM 18924 / JCM 16383 / VKM B-2413 / 1221n</strain>
    </source>
</reference>
<dbReference type="AlphaFoldDB" id="B8D661"/>
<dbReference type="InterPro" id="IPR024550">
    <property type="entry name" value="TFIIEa/SarR/Rpc3_HTH_dom"/>
</dbReference>
<accession>B8D661</accession>
<dbReference type="EMBL" id="CP001140">
    <property type="protein sequence ID" value="ACL11592.1"/>
    <property type="molecule type" value="Genomic_DNA"/>
</dbReference>
<comment type="domain">
    <text evidence="1">The winged helix domain is involved in binding to DNA in the preinitiation complex.</text>
</comment>
<dbReference type="Pfam" id="PF02002">
    <property type="entry name" value="TFIIE_alpha"/>
    <property type="match status" value="1"/>
</dbReference>
<organism evidence="3 4">
    <name type="scientific">Desulfurococcus amylolyticus (strain DSM 18924 / JCM 16383 / VKM B-2413 / 1221n)</name>
    <name type="common">Desulfurococcus kamchatkensis</name>
    <dbReference type="NCBI Taxonomy" id="490899"/>
    <lineage>
        <taxon>Archaea</taxon>
        <taxon>Thermoproteota</taxon>
        <taxon>Thermoprotei</taxon>
        <taxon>Desulfurococcales</taxon>
        <taxon>Desulfurococcaceae</taxon>
        <taxon>Desulfurococcus</taxon>
    </lineage>
</organism>
<dbReference type="GO" id="GO:0006367">
    <property type="term" value="P:transcription initiation at RNA polymerase II promoter"/>
    <property type="evidence" value="ECO:0007669"/>
    <property type="project" value="InterPro"/>
</dbReference>
<keyword evidence="1" id="KW-0238">DNA-binding</keyword>
<keyword evidence="1" id="KW-0805">Transcription regulation</keyword>
<dbReference type="InterPro" id="IPR036388">
    <property type="entry name" value="WH-like_DNA-bd_sf"/>
</dbReference>
<dbReference type="eggNOG" id="arCOG04270">
    <property type="taxonomic scope" value="Archaea"/>
</dbReference>
<dbReference type="GO" id="GO:0003677">
    <property type="term" value="F:DNA binding"/>
    <property type="evidence" value="ECO:0007669"/>
    <property type="project" value="UniProtKB-KW"/>
</dbReference>
<evidence type="ECO:0000313" key="3">
    <source>
        <dbReference type="EMBL" id="ACL11592.1"/>
    </source>
</evidence>
<dbReference type="KEGG" id="dka:DKAM_1266"/>